<dbReference type="OrthoDB" id="7861101at2759"/>
<dbReference type="AlphaFoldDB" id="A0A9C6T1Z9"/>
<dbReference type="Proteomes" id="UP000515160">
    <property type="component" value="Chromosome 2R"/>
</dbReference>
<reference evidence="3" key="1">
    <citation type="submission" date="2025-08" db="UniProtKB">
        <authorList>
            <consortium name="RefSeq"/>
        </authorList>
    </citation>
    <scope>IDENTIFICATION</scope>
    <source>
        <strain evidence="3">15112-1751.03</strain>
        <tissue evidence="3">Whole Adult</tissue>
    </source>
</reference>
<evidence type="ECO:0000256" key="1">
    <source>
        <dbReference type="SAM" id="Phobius"/>
    </source>
</evidence>
<dbReference type="GeneID" id="127566117"/>
<name>A0A9C6T1Z9_DROAB</name>
<sequence>MFHLGLQDELSIHLYPQTFSLMPRLSLKNTHIAENTEPISKSGYETSYANFEVHDPPAEHINAILEPTKLIKEISLKDITDIALTTLAFLSFGMFVLQVLMCITMVIKYTIALSIGIGSPKNRNTNNT</sequence>
<protein>
    <submittedName>
        <fullName evidence="3">Uncharacterized protein LOC127566117 isoform X1</fullName>
    </submittedName>
</protein>
<keyword evidence="1" id="KW-0472">Membrane</keyword>
<evidence type="ECO:0000313" key="2">
    <source>
        <dbReference type="Proteomes" id="UP000515160"/>
    </source>
</evidence>
<organism evidence="2 3">
    <name type="scientific">Drosophila albomicans</name>
    <name type="common">Fruit fly</name>
    <dbReference type="NCBI Taxonomy" id="7291"/>
    <lineage>
        <taxon>Eukaryota</taxon>
        <taxon>Metazoa</taxon>
        <taxon>Ecdysozoa</taxon>
        <taxon>Arthropoda</taxon>
        <taxon>Hexapoda</taxon>
        <taxon>Insecta</taxon>
        <taxon>Pterygota</taxon>
        <taxon>Neoptera</taxon>
        <taxon>Endopterygota</taxon>
        <taxon>Diptera</taxon>
        <taxon>Brachycera</taxon>
        <taxon>Muscomorpha</taxon>
        <taxon>Ephydroidea</taxon>
        <taxon>Drosophilidae</taxon>
        <taxon>Drosophila</taxon>
    </lineage>
</organism>
<feature type="transmembrane region" description="Helical" evidence="1">
    <location>
        <begin position="82"/>
        <end position="107"/>
    </location>
</feature>
<gene>
    <name evidence="3" type="primary">LOC127566117</name>
</gene>
<keyword evidence="1" id="KW-0812">Transmembrane</keyword>
<proteinExistence type="predicted"/>
<keyword evidence="1" id="KW-1133">Transmembrane helix</keyword>
<keyword evidence="2" id="KW-1185">Reference proteome</keyword>
<evidence type="ECO:0000313" key="3">
    <source>
        <dbReference type="RefSeq" id="XP_051863686.1"/>
    </source>
</evidence>
<dbReference type="RefSeq" id="XP_051863686.1">
    <property type="nucleotide sequence ID" value="XM_052007726.1"/>
</dbReference>
<accession>A0A9C6T1Z9</accession>